<dbReference type="Proteomes" id="UP000225706">
    <property type="component" value="Unassembled WGS sequence"/>
</dbReference>
<gene>
    <name evidence="1" type="ORF">AWC38_SpisGene23472</name>
</gene>
<organism evidence="1 2">
    <name type="scientific">Stylophora pistillata</name>
    <name type="common">Smooth cauliflower coral</name>
    <dbReference type="NCBI Taxonomy" id="50429"/>
    <lineage>
        <taxon>Eukaryota</taxon>
        <taxon>Metazoa</taxon>
        <taxon>Cnidaria</taxon>
        <taxon>Anthozoa</taxon>
        <taxon>Hexacorallia</taxon>
        <taxon>Scleractinia</taxon>
        <taxon>Astrocoeniina</taxon>
        <taxon>Pocilloporidae</taxon>
        <taxon>Stylophora</taxon>
    </lineage>
</organism>
<sequence length="491" mass="56424">MAVHMRLGWVLSGSVEDPTHDSGPFVNLVSSTHVLRCASEPTNPEKNDLTVELKRFWDLESLGISSSEQSVYSQFTNTITFRRGRYEVHLPWKDTHPLLPNNYETSVKRLKNLLSRLEEDPNVVLAVIKEQIKSGIVEEVSKPECGEVGRVHYLPHHAVIRRDKETTKLFQTNRKAFIEDTEKAFLNVSVAENNRNVLRFLWVDDIKKKRPEVVVVRFSRVIFGVSSSPFLLNATIKHHMERYEEDDPEFVKTFLRRDRADEENLKVTVVNDDTQMLVFEDEQSYTKSTLGGMQDDDKSSQNILGVQWNFVEDQLKFDIGSIVKQASESIPTKKNIASIAAKFYNPIGFLSPVVVQLKLLFLELCESKTDWDDTLEEELLTKWNKLVSNPQDVQPFWLERCYFKEPRDRVVRCDLRGFCDASLNAYNAVAYLKIKTTSQTYTRFLASKTRVAPLSKETIPRLELLGEVILARLIFAVKAALECEVLKKITC</sequence>
<dbReference type="PANTHER" id="PTHR47331:SF5">
    <property type="entry name" value="RIBONUCLEASE H"/>
    <property type="match status" value="1"/>
</dbReference>
<dbReference type="PANTHER" id="PTHR47331">
    <property type="entry name" value="PHD-TYPE DOMAIN-CONTAINING PROTEIN"/>
    <property type="match status" value="1"/>
</dbReference>
<evidence type="ECO:0000313" key="2">
    <source>
        <dbReference type="Proteomes" id="UP000225706"/>
    </source>
</evidence>
<evidence type="ECO:0000313" key="1">
    <source>
        <dbReference type="EMBL" id="PFX12551.1"/>
    </source>
</evidence>
<accession>A0A2B4R4K2</accession>
<dbReference type="STRING" id="50429.A0A2B4R4K2"/>
<comment type="caution">
    <text evidence="1">The sequence shown here is derived from an EMBL/GenBank/DDBJ whole genome shotgun (WGS) entry which is preliminary data.</text>
</comment>
<dbReference type="EMBL" id="LSMT01001303">
    <property type="protein sequence ID" value="PFX12551.1"/>
    <property type="molecule type" value="Genomic_DNA"/>
</dbReference>
<dbReference type="OrthoDB" id="5979717at2759"/>
<protein>
    <submittedName>
        <fullName evidence="1">Uncharacterized protein</fullName>
    </submittedName>
</protein>
<name>A0A2B4R4K2_STYPI</name>
<dbReference type="InterPro" id="IPR008042">
    <property type="entry name" value="Retrotrans_Pao"/>
</dbReference>
<proteinExistence type="predicted"/>
<dbReference type="Pfam" id="PF05380">
    <property type="entry name" value="Peptidase_A17"/>
    <property type="match status" value="1"/>
</dbReference>
<reference evidence="2" key="1">
    <citation type="journal article" date="2017" name="bioRxiv">
        <title>Comparative analysis of the genomes of Stylophora pistillata and Acropora digitifera provides evidence for extensive differences between species of corals.</title>
        <authorList>
            <person name="Voolstra C.R."/>
            <person name="Li Y."/>
            <person name="Liew Y.J."/>
            <person name="Baumgarten S."/>
            <person name="Zoccola D."/>
            <person name="Flot J.-F."/>
            <person name="Tambutte S."/>
            <person name="Allemand D."/>
            <person name="Aranda M."/>
        </authorList>
    </citation>
    <scope>NUCLEOTIDE SEQUENCE [LARGE SCALE GENOMIC DNA]</scope>
</reference>
<keyword evidence="2" id="KW-1185">Reference proteome</keyword>
<dbReference type="AlphaFoldDB" id="A0A2B4R4K2"/>